<dbReference type="Proteomes" id="UP001179952">
    <property type="component" value="Unassembled WGS sequence"/>
</dbReference>
<gene>
    <name evidence="1" type="ORF">QJS04_geneDACA022379</name>
</gene>
<organism evidence="1 2">
    <name type="scientific">Acorus gramineus</name>
    <name type="common">Dwarf sweet flag</name>
    <dbReference type="NCBI Taxonomy" id="55184"/>
    <lineage>
        <taxon>Eukaryota</taxon>
        <taxon>Viridiplantae</taxon>
        <taxon>Streptophyta</taxon>
        <taxon>Embryophyta</taxon>
        <taxon>Tracheophyta</taxon>
        <taxon>Spermatophyta</taxon>
        <taxon>Magnoliopsida</taxon>
        <taxon>Liliopsida</taxon>
        <taxon>Acoraceae</taxon>
        <taxon>Acorus</taxon>
    </lineage>
</organism>
<evidence type="ECO:0000313" key="1">
    <source>
        <dbReference type="EMBL" id="KAK1271675.1"/>
    </source>
</evidence>
<proteinExistence type="predicted"/>
<dbReference type="AlphaFoldDB" id="A0AAV9B5J9"/>
<reference evidence="1" key="2">
    <citation type="submission" date="2023-06" db="EMBL/GenBank/DDBJ databases">
        <authorList>
            <person name="Ma L."/>
            <person name="Liu K.-W."/>
            <person name="Li Z."/>
            <person name="Hsiao Y.-Y."/>
            <person name="Qi Y."/>
            <person name="Fu T."/>
            <person name="Tang G."/>
            <person name="Zhang D."/>
            <person name="Sun W.-H."/>
            <person name="Liu D.-K."/>
            <person name="Li Y."/>
            <person name="Chen G.-Z."/>
            <person name="Liu X.-D."/>
            <person name="Liao X.-Y."/>
            <person name="Jiang Y.-T."/>
            <person name="Yu X."/>
            <person name="Hao Y."/>
            <person name="Huang J."/>
            <person name="Zhao X.-W."/>
            <person name="Ke S."/>
            <person name="Chen Y.-Y."/>
            <person name="Wu W.-L."/>
            <person name="Hsu J.-L."/>
            <person name="Lin Y.-F."/>
            <person name="Huang M.-D."/>
            <person name="Li C.-Y."/>
            <person name="Huang L."/>
            <person name="Wang Z.-W."/>
            <person name="Zhao X."/>
            <person name="Zhong W.-Y."/>
            <person name="Peng D.-H."/>
            <person name="Ahmad S."/>
            <person name="Lan S."/>
            <person name="Zhang J.-S."/>
            <person name="Tsai W.-C."/>
            <person name="Van De Peer Y."/>
            <person name="Liu Z.-J."/>
        </authorList>
    </citation>
    <scope>NUCLEOTIDE SEQUENCE</scope>
    <source>
        <strain evidence="1">SCP</strain>
        <tissue evidence="1">Leaves</tissue>
    </source>
</reference>
<reference evidence="1" key="1">
    <citation type="journal article" date="2023" name="Nat. Commun.">
        <title>Diploid and tetraploid genomes of Acorus and the evolution of monocots.</title>
        <authorList>
            <person name="Ma L."/>
            <person name="Liu K.W."/>
            <person name="Li Z."/>
            <person name="Hsiao Y.Y."/>
            <person name="Qi Y."/>
            <person name="Fu T."/>
            <person name="Tang G.D."/>
            <person name="Zhang D."/>
            <person name="Sun W.H."/>
            <person name="Liu D.K."/>
            <person name="Li Y."/>
            <person name="Chen G.Z."/>
            <person name="Liu X.D."/>
            <person name="Liao X.Y."/>
            <person name="Jiang Y.T."/>
            <person name="Yu X."/>
            <person name="Hao Y."/>
            <person name="Huang J."/>
            <person name="Zhao X.W."/>
            <person name="Ke S."/>
            <person name="Chen Y.Y."/>
            <person name="Wu W.L."/>
            <person name="Hsu J.L."/>
            <person name="Lin Y.F."/>
            <person name="Huang M.D."/>
            <person name="Li C.Y."/>
            <person name="Huang L."/>
            <person name="Wang Z.W."/>
            <person name="Zhao X."/>
            <person name="Zhong W.Y."/>
            <person name="Peng D.H."/>
            <person name="Ahmad S."/>
            <person name="Lan S."/>
            <person name="Zhang J.S."/>
            <person name="Tsai W.C."/>
            <person name="Van de Peer Y."/>
            <person name="Liu Z.J."/>
        </authorList>
    </citation>
    <scope>NUCLEOTIDE SEQUENCE</scope>
    <source>
        <strain evidence="1">SCP</strain>
    </source>
</reference>
<name>A0AAV9B5J9_ACOGR</name>
<dbReference type="EMBL" id="JAUJYN010000005">
    <property type="protein sequence ID" value="KAK1271675.1"/>
    <property type="molecule type" value="Genomic_DNA"/>
</dbReference>
<keyword evidence="2" id="KW-1185">Reference proteome</keyword>
<evidence type="ECO:0000313" key="2">
    <source>
        <dbReference type="Proteomes" id="UP001179952"/>
    </source>
</evidence>
<sequence>MEDHLGVVFPSLNNRLSKVWAGILDGMADFSEVIRWELGSRDRIRFWEDVWLGETSLRERFPGIFQMLSAPVGNTRQF</sequence>
<accession>A0AAV9B5J9</accession>
<protein>
    <submittedName>
        <fullName evidence="1">Uncharacterized protein</fullName>
    </submittedName>
</protein>
<comment type="caution">
    <text evidence="1">The sequence shown here is derived from an EMBL/GenBank/DDBJ whole genome shotgun (WGS) entry which is preliminary data.</text>
</comment>